<keyword evidence="1" id="KW-0812">Transmembrane</keyword>
<reference evidence="3 5" key="2">
    <citation type="submission" date="2020-08" db="EMBL/GenBank/DDBJ databases">
        <title>Sequencing the genomes of 1000 actinobacteria strains.</title>
        <authorList>
            <person name="Klenk H.-P."/>
        </authorList>
    </citation>
    <scope>NUCLEOTIDE SEQUENCE [LARGE SCALE GENOMIC DNA]</scope>
    <source>
        <strain evidence="3 5">DSM 21065</strain>
    </source>
</reference>
<feature type="transmembrane region" description="Helical" evidence="1">
    <location>
        <begin position="21"/>
        <end position="41"/>
    </location>
</feature>
<sequence length="597" mass="62620">MVSHHPAAPDPRRRARRRQMIVRGAVGVLVVVFAGAVWVGVRGSMAKTELESAIPLASAIKGQVLSDDPESAQASVEQLAEHASRAAALTSDPIWRAFEVVPFLGTNLTGVREIAAVVDDVSQNVVGPLATIAGALDPTVFRPVDGAINLDPLVAAQPRIASAHTALVRAESNALAIDTTRTLSVVRDAAQQLSTTVTDTAVSVGALNRAVEIVPAMLGHAGPRNYVLLFQNPAELRSTGGIPGALALIHTENGRIELAQQASSTDFPRHDAPVITLPTDTRSIYGDVTGQFVQNVNLTPNFALSGQIAQQMWNLRFGLQADGVISVDPVTLSYLLRATGPITLPTGEVLTADNAVQLLLGDAYEKYEPIQQNDFFAGAAAAVFTAVSGGDVDPVALIEALGEAGGEHRVLVWSAHPDEQAVLADTTIAGGLPVSTAAEKTFGVYLNDGTGSKMDLYLDVQYAVGRKTCRQDKRPTFGVDVTLTNSAPADAALSLPLYVTGGGDFGVPPGNIKTMVSAYGAPDMDNLGLTRDGAVVPYHPATDGGYPVSTLDVELAPGESTVLRFEWLGAEPFDGDLTVQSTPLINLPETQELAARC</sequence>
<keyword evidence="4" id="KW-1185">Reference proteome</keyword>
<proteinExistence type="predicted"/>
<dbReference type="Pfam" id="PF13196">
    <property type="entry name" value="DUF4012"/>
    <property type="match status" value="1"/>
</dbReference>
<evidence type="ECO:0000256" key="1">
    <source>
        <dbReference type="SAM" id="Phobius"/>
    </source>
</evidence>
<dbReference type="InterPro" id="IPR025101">
    <property type="entry name" value="DUF4012"/>
</dbReference>
<accession>A0A099J1R5</accession>
<evidence type="ECO:0000313" key="3">
    <source>
        <dbReference type="EMBL" id="MBB5642377.1"/>
    </source>
</evidence>
<dbReference type="RefSeq" id="WP_035838095.1">
    <property type="nucleotide sequence ID" value="NZ_JACHBQ010000001.1"/>
</dbReference>
<evidence type="ECO:0000313" key="5">
    <source>
        <dbReference type="Proteomes" id="UP000561726"/>
    </source>
</evidence>
<dbReference type="OrthoDB" id="3203519at2"/>
<dbReference type="Proteomes" id="UP000029864">
    <property type="component" value="Unassembled WGS sequence"/>
</dbReference>
<protein>
    <recommendedName>
        <fullName evidence="6">Peptide synthetase</fullName>
    </recommendedName>
</protein>
<evidence type="ECO:0000313" key="4">
    <source>
        <dbReference type="Proteomes" id="UP000029864"/>
    </source>
</evidence>
<dbReference type="EMBL" id="JACHBQ010000001">
    <property type="protein sequence ID" value="MBB5642377.1"/>
    <property type="molecule type" value="Genomic_DNA"/>
</dbReference>
<keyword evidence="1" id="KW-0472">Membrane</keyword>
<reference evidence="2 4" key="1">
    <citation type="submission" date="2014-08" db="EMBL/GenBank/DDBJ databases">
        <authorList>
            <person name="Sisinthy S."/>
        </authorList>
    </citation>
    <scope>NUCLEOTIDE SEQUENCE [LARGE SCALE GENOMIC DNA]</scope>
    <source>
        <strain evidence="2 4">RuG17</strain>
    </source>
</reference>
<dbReference type="Proteomes" id="UP000561726">
    <property type="component" value="Unassembled WGS sequence"/>
</dbReference>
<dbReference type="STRING" id="1001240.GY21_15860"/>
<evidence type="ECO:0000313" key="2">
    <source>
        <dbReference type="EMBL" id="KGJ72369.1"/>
    </source>
</evidence>
<dbReference type="AlphaFoldDB" id="A0A099J1R5"/>
<comment type="caution">
    <text evidence="2">The sequence shown here is derived from an EMBL/GenBank/DDBJ whole genome shotgun (WGS) entry which is preliminary data.</text>
</comment>
<dbReference type="eggNOG" id="COG2976">
    <property type="taxonomic scope" value="Bacteria"/>
</dbReference>
<organism evidence="2 4">
    <name type="scientific">Cryobacterium roopkundense</name>
    <dbReference type="NCBI Taxonomy" id="1001240"/>
    <lineage>
        <taxon>Bacteria</taxon>
        <taxon>Bacillati</taxon>
        <taxon>Actinomycetota</taxon>
        <taxon>Actinomycetes</taxon>
        <taxon>Micrococcales</taxon>
        <taxon>Microbacteriaceae</taxon>
        <taxon>Cryobacterium</taxon>
    </lineage>
</organism>
<evidence type="ECO:0008006" key="6">
    <source>
        <dbReference type="Google" id="ProtNLM"/>
    </source>
</evidence>
<keyword evidence="1" id="KW-1133">Transmembrane helix</keyword>
<name>A0A099J1R5_9MICO</name>
<dbReference type="EMBL" id="JPXF01000077">
    <property type="protein sequence ID" value="KGJ72369.1"/>
    <property type="molecule type" value="Genomic_DNA"/>
</dbReference>
<gene>
    <name evidence="3" type="ORF">BJ997_002925</name>
    <name evidence="2" type="ORF">GY21_15860</name>
</gene>